<dbReference type="Proteomes" id="UP000825051">
    <property type="component" value="Chromosome"/>
</dbReference>
<reference evidence="1" key="1">
    <citation type="submission" date="2021-08" db="EMBL/GenBank/DDBJ databases">
        <title>Genome of a novel bacterium of the phylum Verrucomicrobia, Oleiharenicola sp. KSB-15.</title>
        <authorList>
            <person name="Chung J.-H."/>
            <person name="Ahn J.-H."/>
            <person name="Yoon Y."/>
            <person name="Kim D.-Y."/>
            <person name="An S.-H."/>
            <person name="Park I."/>
            <person name="Yeon J."/>
        </authorList>
    </citation>
    <scope>NUCLEOTIDE SEQUENCE</scope>
    <source>
        <strain evidence="1">KSB-15</strain>
    </source>
</reference>
<gene>
    <name evidence="1" type="ORF">K0B96_10865</name>
</gene>
<proteinExistence type="predicted"/>
<dbReference type="InterPro" id="IPR011990">
    <property type="entry name" value="TPR-like_helical_dom_sf"/>
</dbReference>
<dbReference type="AlphaFoldDB" id="A0A8F9TRT5"/>
<evidence type="ECO:0008006" key="3">
    <source>
        <dbReference type="Google" id="ProtNLM"/>
    </source>
</evidence>
<dbReference type="EMBL" id="CP080507">
    <property type="protein sequence ID" value="QYM77821.1"/>
    <property type="molecule type" value="Genomic_DNA"/>
</dbReference>
<dbReference type="Gene3D" id="1.25.40.10">
    <property type="entry name" value="Tetratricopeptide repeat domain"/>
    <property type="match status" value="1"/>
</dbReference>
<name>A0A8F9TRT5_9BACT</name>
<dbReference type="KEGG" id="ole:K0B96_10865"/>
<protein>
    <recommendedName>
        <fullName evidence="3">Tetratricopeptide repeat protein</fullName>
    </recommendedName>
</protein>
<dbReference type="PROSITE" id="PS51257">
    <property type="entry name" value="PROKAR_LIPOPROTEIN"/>
    <property type="match status" value="1"/>
</dbReference>
<keyword evidence="2" id="KW-1185">Reference proteome</keyword>
<evidence type="ECO:0000313" key="1">
    <source>
        <dbReference type="EMBL" id="QYM77821.1"/>
    </source>
</evidence>
<evidence type="ECO:0000313" key="2">
    <source>
        <dbReference type="Proteomes" id="UP000825051"/>
    </source>
</evidence>
<organism evidence="1 2">
    <name type="scientific">Horticoccus luteus</name>
    <dbReference type="NCBI Taxonomy" id="2862869"/>
    <lineage>
        <taxon>Bacteria</taxon>
        <taxon>Pseudomonadati</taxon>
        <taxon>Verrucomicrobiota</taxon>
        <taxon>Opitutia</taxon>
        <taxon>Opitutales</taxon>
        <taxon>Opitutaceae</taxon>
        <taxon>Horticoccus</taxon>
    </lineage>
</organism>
<sequence length="346" mass="36523">MSKRHVALAEIERRHGHAAEATATPAGLAAALACYDRAASFLASAAPTDDVLCALGLVAMNRGNALSKLASTADHAAALAAYDHAIALLSALPYAHDDRLRNHLGAAWLNRGHALRSAGDHADLAAALQSHRTAVEILTPLPLAACPDYPANLAGAWINLSDALAAADTPDCFTSAFEAAQAALTIVAPLEADAPRFGELSLMARRAALVALAGHLVTAPEETHAPAVAAASDLIDSGLNLARRWHVLHAAAPAPLATRLFRFGAEFYCRHQPQFLAEFLHENLDAASGAPRAWTTSVEWRDIGRAALARARDDLQRPRFLFAGDRDTERVLALDAALADAAAHFR</sequence>
<dbReference type="RefSeq" id="WP_220160925.1">
    <property type="nucleotide sequence ID" value="NZ_CP080507.1"/>
</dbReference>
<dbReference type="SUPFAM" id="SSF48452">
    <property type="entry name" value="TPR-like"/>
    <property type="match status" value="1"/>
</dbReference>
<accession>A0A8F9TRT5</accession>